<dbReference type="InterPro" id="IPR027417">
    <property type="entry name" value="P-loop_NTPase"/>
</dbReference>
<dbReference type="PANTHER" id="PTHR42960">
    <property type="entry name" value="YCF46 PROTEIN"/>
    <property type="match status" value="1"/>
</dbReference>
<dbReference type="AlphaFoldDB" id="K9XAC7"/>
<dbReference type="GO" id="GO:0016887">
    <property type="term" value="F:ATP hydrolysis activity"/>
    <property type="evidence" value="ECO:0007669"/>
    <property type="project" value="InterPro"/>
</dbReference>
<sequence length="556" mass="62917">MAAYFFDKLPKLITAGEPVIICESPVQERYRMLRYLCQYCSKMGIKCYLWNLGQEIIKKVEYVNNVHLTFESFDEFTPTPVEELKDQFRILKFWESFDAAGILIIENLYPWISANVPQETQFFLVSEWVKSNLLNLSFSQPAIGKIKCAIILGSQANLHPELAAQIPLLTQELPDTSEIIMAISEEAEGILSPTLTEMDKITIVRSGIGLYISDFIKGLKSINFQDETSAEAIAKQLLQYKINLLNRLYAIEFIPTPQVPLGGLDLMQEAFKKFKRLFSPLAKAYKLRVPKGVMLVGPPGTGKSHSAKVCSQILGVPLILVDWGNLRSYGNEAERRLKQLLKLVDCLNEVVIYFDDFDKGFAGDDDIARRLAGQLLTWMQERTSDVIVIASVNRLEWLPPELTRAGRFDYIYKVDLPNYGERHGIFKLHCARFDDRFSGDVSGSIDPYSQEEWRRLLKETNRCVGAEIQTIVERAAATTFCQMFPEDMPVPTNDKLPPLEISVSALLAERQQINPLAIREADKVESMRNKAELQGLPSSTVDSSEYAIGNIDIFGE</sequence>
<geneLocation type="plasmid" evidence="6 7">
    <name>pCYLST.02</name>
</geneLocation>
<dbReference type="Gene3D" id="1.10.8.60">
    <property type="match status" value="1"/>
</dbReference>
<feature type="domain" description="AAA+ ATPase" evidence="5">
    <location>
        <begin position="289"/>
        <end position="418"/>
    </location>
</feature>
<reference evidence="6 7" key="1">
    <citation type="submission" date="2012-06" db="EMBL/GenBank/DDBJ databases">
        <title>Finished plasmid 2 of genome of Cylindrospermum stagnale PCC 7417.</title>
        <authorList>
            <consortium name="US DOE Joint Genome Institute"/>
            <person name="Gugger M."/>
            <person name="Coursin T."/>
            <person name="Rippka R."/>
            <person name="Tandeau De Marsac N."/>
            <person name="Huntemann M."/>
            <person name="Wei C.-L."/>
            <person name="Han J."/>
            <person name="Detter J.C."/>
            <person name="Han C."/>
            <person name="Tapia R."/>
            <person name="Davenport K."/>
            <person name="Daligault H."/>
            <person name="Erkkila T."/>
            <person name="Gu W."/>
            <person name="Munk A.C.C."/>
            <person name="Teshima H."/>
            <person name="Xu Y."/>
            <person name="Chain P."/>
            <person name="Chen A."/>
            <person name="Krypides N."/>
            <person name="Mavromatis K."/>
            <person name="Markowitz V."/>
            <person name="Szeto E."/>
            <person name="Ivanova N."/>
            <person name="Mikhailova N."/>
            <person name="Ovchinnikova G."/>
            <person name="Pagani I."/>
            <person name="Pati A."/>
            <person name="Goodwin L."/>
            <person name="Peters L."/>
            <person name="Pitluck S."/>
            <person name="Woyke T."/>
            <person name="Kerfeld C."/>
        </authorList>
    </citation>
    <scope>NUCLEOTIDE SEQUENCE [LARGE SCALE GENOMIC DNA]</scope>
    <source>
        <strain evidence="6 7">PCC 7417</strain>
        <plasmid evidence="7">Plasmid pCYLST.02</plasmid>
    </source>
</reference>
<dbReference type="OrthoDB" id="9809379at2"/>
<dbReference type="SUPFAM" id="SSF52540">
    <property type="entry name" value="P-loop containing nucleoside triphosphate hydrolases"/>
    <property type="match status" value="1"/>
</dbReference>
<organism evidence="6 7">
    <name type="scientific">Cylindrospermum stagnale PCC 7417</name>
    <dbReference type="NCBI Taxonomy" id="56107"/>
    <lineage>
        <taxon>Bacteria</taxon>
        <taxon>Bacillati</taxon>
        <taxon>Cyanobacteriota</taxon>
        <taxon>Cyanophyceae</taxon>
        <taxon>Nostocales</taxon>
        <taxon>Nostocaceae</taxon>
        <taxon>Cylindrospermum</taxon>
    </lineage>
</organism>
<dbReference type="PANTHER" id="PTHR42960:SF1">
    <property type="entry name" value="YCF46 PROTEIN"/>
    <property type="match status" value="1"/>
</dbReference>
<keyword evidence="7" id="KW-1185">Reference proteome</keyword>
<dbReference type="PATRIC" id="fig|56107.3.peg.7367"/>
<dbReference type="Pfam" id="PF00004">
    <property type="entry name" value="AAA"/>
    <property type="match status" value="1"/>
</dbReference>
<evidence type="ECO:0000256" key="4">
    <source>
        <dbReference type="ARBA" id="ARBA00040480"/>
    </source>
</evidence>
<evidence type="ECO:0000256" key="2">
    <source>
        <dbReference type="ARBA" id="ARBA00022840"/>
    </source>
</evidence>
<proteinExistence type="inferred from homology"/>
<dbReference type="GO" id="GO:0005524">
    <property type="term" value="F:ATP binding"/>
    <property type="evidence" value="ECO:0007669"/>
    <property type="project" value="UniProtKB-KW"/>
</dbReference>
<dbReference type="InterPro" id="IPR003593">
    <property type="entry name" value="AAA+_ATPase"/>
</dbReference>
<dbReference type="SMART" id="SM00382">
    <property type="entry name" value="AAA"/>
    <property type="match status" value="1"/>
</dbReference>
<evidence type="ECO:0000259" key="5">
    <source>
        <dbReference type="SMART" id="SM00382"/>
    </source>
</evidence>
<dbReference type="Gene3D" id="3.40.50.300">
    <property type="entry name" value="P-loop containing nucleotide triphosphate hydrolases"/>
    <property type="match status" value="1"/>
</dbReference>
<dbReference type="eggNOG" id="COG0464">
    <property type="taxonomic scope" value="Bacteria"/>
</dbReference>
<keyword evidence="1" id="KW-0547">Nucleotide-binding</keyword>
<accession>K9XAC7</accession>
<protein>
    <recommendedName>
        <fullName evidence="4">Uncharacterized AAA domain-containing protein ycf46</fullName>
    </recommendedName>
</protein>
<dbReference type="EMBL" id="CP003644">
    <property type="protein sequence ID" value="AFZ28567.1"/>
    <property type="molecule type" value="Genomic_DNA"/>
</dbReference>
<keyword evidence="2" id="KW-0067">ATP-binding</keyword>
<dbReference type="HOGENOM" id="CLU_023673_1_0_3"/>
<dbReference type="InterPro" id="IPR003959">
    <property type="entry name" value="ATPase_AAA_core"/>
</dbReference>
<dbReference type="Proteomes" id="UP000010475">
    <property type="component" value="Plasmid pCYLST.02"/>
</dbReference>
<comment type="similarity">
    <text evidence="3">Belongs to the AAA ATPase family. Highly divergent.</text>
</comment>
<dbReference type="RefSeq" id="WP_015186464.1">
    <property type="nucleotide sequence ID" value="NC_019744.1"/>
</dbReference>
<evidence type="ECO:0000256" key="3">
    <source>
        <dbReference type="ARBA" id="ARBA00038088"/>
    </source>
</evidence>
<evidence type="ECO:0000256" key="1">
    <source>
        <dbReference type="ARBA" id="ARBA00022741"/>
    </source>
</evidence>
<evidence type="ECO:0000313" key="7">
    <source>
        <dbReference type="Proteomes" id="UP000010475"/>
    </source>
</evidence>
<dbReference type="KEGG" id="csg:Cylst_6346"/>
<name>K9XAC7_9NOST</name>
<gene>
    <name evidence="6" type="ORF">Cylst_6346</name>
</gene>
<evidence type="ECO:0000313" key="6">
    <source>
        <dbReference type="EMBL" id="AFZ28567.1"/>
    </source>
</evidence>
<keyword evidence="6" id="KW-0614">Plasmid</keyword>
<dbReference type="InterPro" id="IPR052381">
    <property type="entry name" value="AAA_domain_protein"/>
</dbReference>